<reference evidence="2 3" key="1">
    <citation type="submission" date="2019-11" db="EMBL/GenBank/DDBJ databases">
        <title>Whole genome sequence of Oryza granulata.</title>
        <authorList>
            <person name="Li W."/>
        </authorList>
    </citation>
    <scope>NUCLEOTIDE SEQUENCE [LARGE SCALE GENOMIC DNA]</scope>
    <source>
        <strain evidence="3">cv. Menghai</strain>
        <tissue evidence="2">Leaf</tissue>
    </source>
</reference>
<sequence length="81" mass="8586">MATATSAAHGSGFSLEKLAPWISPSARLGDGEAPLTRFARAQDFNWLGKTSSHLLSLHTSVGGGSESTSWGNDRFLPIENQ</sequence>
<dbReference type="EMBL" id="SPHZ02000005">
    <property type="protein sequence ID" value="KAF0916647.1"/>
    <property type="molecule type" value="Genomic_DNA"/>
</dbReference>
<proteinExistence type="predicted"/>
<accession>A0A6G1DW06</accession>
<feature type="region of interest" description="Disordered" evidence="1">
    <location>
        <begin position="60"/>
        <end position="81"/>
    </location>
</feature>
<dbReference type="Proteomes" id="UP000479710">
    <property type="component" value="Unassembled WGS sequence"/>
</dbReference>
<evidence type="ECO:0000313" key="3">
    <source>
        <dbReference type="Proteomes" id="UP000479710"/>
    </source>
</evidence>
<organism evidence="2 3">
    <name type="scientific">Oryza meyeriana var. granulata</name>
    <dbReference type="NCBI Taxonomy" id="110450"/>
    <lineage>
        <taxon>Eukaryota</taxon>
        <taxon>Viridiplantae</taxon>
        <taxon>Streptophyta</taxon>
        <taxon>Embryophyta</taxon>
        <taxon>Tracheophyta</taxon>
        <taxon>Spermatophyta</taxon>
        <taxon>Magnoliopsida</taxon>
        <taxon>Liliopsida</taxon>
        <taxon>Poales</taxon>
        <taxon>Poaceae</taxon>
        <taxon>BOP clade</taxon>
        <taxon>Oryzoideae</taxon>
        <taxon>Oryzeae</taxon>
        <taxon>Oryzinae</taxon>
        <taxon>Oryza</taxon>
        <taxon>Oryza meyeriana</taxon>
    </lineage>
</organism>
<comment type="caution">
    <text evidence="2">The sequence shown here is derived from an EMBL/GenBank/DDBJ whole genome shotgun (WGS) entry which is preliminary data.</text>
</comment>
<evidence type="ECO:0000313" key="2">
    <source>
        <dbReference type="EMBL" id="KAF0916647.1"/>
    </source>
</evidence>
<gene>
    <name evidence="2" type="ORF">E2562_007928</name>
</gene>
<protein>
    <submittedName>
        <fullName evidence="2">Uncharacterized protein</fullName>
    </submittedName>
</protein>
<name>A0A6G1DW06_9ORYZ</name>
<keyword evidence="3" id="KW-1185">Reference proteome</keyword>
<dbReference type="AlphaFoldDB" id="A0A6G1DW06"/>
<evidence type="ECO:0000256" key="1">
    <source>
        <dbReference type="SAM" id="MobiDB-lite"/>
    </source>
</evidence>